<dbReference type="EMBL" id="RFLX01000005">
    <property type="protein sequence ID" value="RMI25305.1"/>
    <property type="molecule type" value="Genomic_DNA"/>
</dbReference>
<name>A0A3A9JD97_9PROT</name>
<accession>A0A3A9JD97</accession>
<dbReference type="RefSeq" id="WP_120640712.1">
    <property type="nucleotide sequence ID" value="NZ_RAQU01000244.1"/>
</dbReference>
<proteinExistence type="predicted"/>
<dbReference type="OrthoDB" id="7933542at2"/>
<dbReference type="AlphaFoldDB" id="A0A3A9JD97"/>
<protein>
    <submittedName>
        <fullName evidence="1">Uncharacterized protein</fullName>
    </submittedName>
</protein>
<keyword evidence="3" id="KW-1185">Reference proteome</keyword>
<sequence length="89" mass="9690">MTAKQRNTGTWVFFDVLYEDGSRRSNRKVPAEILGGLDGDEPARKLIESQDEEISKASGQPRPVIASLTRTPVIKAAPKPGSLKAARGR</sequence>
<dbReference type="Proteomes" id="UP000278036">
    <property type="component" value="Unassembled WGS sequence"/>
</dbReference>
<dbReference type="InParanoid" id="A0A3A9JD97"/>
<reference evidence="1 4" key="1">
    <citation type="submission" date="2018-09" db="EMBL/GenBank/DDBJ databases">
        <title>Roseomonas sp. nov., isolated from feces of Tibetan antelopes in the Qinghai-Tibet plateau, China.</title>
        <authorList>
            <person name="Tian Z."/>
        </authorList>
    </citation>
    <scope>NUCLEOTIDE SEQUENCE [LARGE SCALE GENOMIC DNA]</scope>
    <source>
        <strain evidence="2 3">Z23</strain>
        <strain evidence="1 4">Z24</strain>
    </source>
</reference>
<evidence type="ECO:0000313" key="4">
    <source>
        <dbReference type="Proteomes" id="UP000278036"/>
    </source>
</evidence>
<gene>
    <name evidence="1" type="ORF">D6Z83_24105</name>
    <name evidence="2" type="ORF">EBE87_09155</name>
</gene>
<dbReference type="Proteomes" id="UP000274097">
    <property type="component" value="Unassembled WGS sequence"/>
</dbReference>
<dbReference type="EMBL" id="RAQU01000244">
    <property type="protein sequence ID" value="RKK01606.1"/>
    <property type="molecule type" value="Genomic_DNA"/>
</dbReference>
<evidence type="ECO:0000313" key="1">
    <source>
        <dbReference type="EMBL" id="RKK01606.1"/>
    </source>
</evidence>
<evidence type="ECO:0000313" key="3">
    <source>
        <dbReference type="Proteomes" id="UP000274097"/>
    </source>
</evidence>
<comment type="caution">
    <text evidence="1">The sequence shown here is derived from an EMBL/GenBank/DDBJ whole genome shotgun (WGS) entry which is preliminary data.</text>
</comment>
<organism evidence="1 4">
    <name type="scientific">Teichococcus wenyumeiae</name>
    <dbReference type="NCBI Taxonomy" id="2478470"/>
    <lineage>
        <taxon>Bacteria</taxon>
        <taxon>Pseudomonadati</taxon>
        <taxon>Pseudomonadota</taxon>
        <taxon>Alphaproteobacteria</taxon>
        <taxon>Acetobacterales</taxon>
        <taxon>Roseomonadaceae</taxon>
        <taxon>Roseomonas</taxon>
    </lineage>
</organism>
<evidence type="ECO:0000313" key="2">
    <source>
        <dbReference type="EMBL" id="RMI25305.1"/>
    </source>
</evidence>